<feature type="chain" id="PRO_5009582672" description="DUF4352 domain-containing protein" evidence="1">
    <location>
        <begin position="26"/>
        <end position="155"/>
    </location>
</feature>
<dbReference type="EMBL" id="MHLX01000003">
    <property type="protein sequence ID" value="OGZ19372.1"/>
    <property type="molecule type" value="Genomic_DNA"/>
</dbReference>
<organism evidence="2 3">
    <name type="scientific">Candidatus Nealsonbacteria bacterium RBG_13_38_11</name>
    <dbReference type="NCBI Taxonomy" id="1801662"/>
    <lineage>
        <taxon>Bacteria</taxon>
        <taxon>Candidatus Nealsoniibacteriota</taxon>
    </lineage>
</organism>
<accession>A0A1G2E108</accession>
<feature type="signal peptide" evidence="1">
    <location>
        <begin position="1"/>
        <end position="25"/>
    </location>
</feature>
<evidence type="ECO:0000313" key="3">
    <source>
        <dbReference type="Proteomes" id="UP000176662"/>
    </source>
</evidence>
<comment type="caution">
    <text evidence="2">The sequence shown here is derived from an EMBL/GenBank/DDBJ whole genome shotgun (WGS) entry which is preliminary data.</text>
</comment>
<dbReference type="Proteomes" id="UP000176662">
    <property type="component" value="Unassembled WGS sequence"/>
</dbReference>
<evidence type="ECO:0000313" key="2">
    <source>
        <dbReference type="EMBL" id="OGZ19372.1"/>
    </source>
</evidence>
<gene>
    <name evidence="2" type="ORF">A2Z68_01375</name>
</gene>
<keyword evidence="1" id="KW-0732">Signal</keyword>
<dbReference type="AlphaFoldDB" id="A0A1G2E108"/>
<sequence>MKNKILLLLIAVLCLSLMGANSMSAAGVEDEVQRIFNQEFKVNVNPLEVTIVKYPEYQNNGDQEVLLICRVKNHSALIEEVIYSLQSDYGLGGIKAVIDYDGPFGPKLPEPYNWHKVPVYPGEEEYLYITFPVPSIYAKELLFNLAVDRWLGPRG</sequence>
<evidence type="ECO:0000256" key="1">
    <source>
        <dbReference type="SAM" id="SignalP"/>
    </source>
</evidence>
<name>A0A1G2E108_9BACT</name>
<evidence type="ECO:0008006" key="4">
    <source>
        <dbReference type="Google" id="ProtNLM"/>
    </source>
</evidence>
<proteinExistence type="predicted"/>
<reference evidence="2 3" key="1">
    <citation type="journal article" date="2016" name="Nat. Commun.">
        <title>Thousands of microbial genomes shed light on interconnected biogeochemical processes in an aquifer system.</title>
        <authorList>
            <person name="Anantharaman K."/>
            <person name="Brown C.T."/>
            <person name="Hug L.A."/>
            <person name="Sharon I."/>
            <person name="Castelle C.J."/>
            <person name="Probst A.J."/>
            <person name="Thomas B.C."/>
            <person name="Singh A."/>
            <person name="Wilkins M.J."/>
            <person name="Karaoz U."/>
            <person name="Brodie E.L."/>
            <person name="Williams K.H."/>
            <person name="Hubbard S.S."/>
            <person name="Banfield J.F."/>
        </authorList>
    </citation>
    <scope>NUCLEOTIDE SEQUENCE [LARGE SCALE GENOMIC DNA]</scope>
</reference>
<protein>
    <recommendedName>
        <fullName evidence="4">DUF4352 domain-containing protein</fullName>
    </recommendedName>
</protein>